<dbReference type="Pfam" id="PF00486">
    <property type="entry name" value="Trans_reg_C"/>
    <property type="match status" value="1"/>
</dbReference>
<dbReference type="InterPro" id="IPR016032">
    <property type="entry name" value="Sig_transdc_resp-reg_C-effctor"/>
</dbReference>
<evidence type="ECO:0000313" key="7">
    <source>
        <dbReference type="Proteomes" id="UP000234331"/>
    </source>
</evidence>
<dbReference type="AlphaFoldDB" id="A0A2I2L269"/>
<dbReference type="SUPFAM" id="SSF48452">
    <property type="entry name" value="TPR-like"/>
    <property type="match status" value="1"/>
</dbReference>
<dbReference type="Pfam" id="PF03704">
    <property type="entry name" value="BTAD"/>
    <property type="match status" value="1"/>
</dbReference>
<dbReference type="PANTHER" id="PTHR35807">
    <property type="entry name" value="TRANSCRIPTIONAL REGULATOR REDD-RELATED"/>
    <property type="match status" value="1"/>
</dbReference>
<reference evidence="6 7" key="1">
    <citation type="submission" date="2017-06" db="EMBL/GenBank/DDBJ databases">
        <authorList>
            <person name="Kim H.J."/>
            <person name="Triplett B.A."/>
        </authorList>
    </citation>
    <scope>NUCLEOTIDE SEQUENCE [LARGE SCALE GENOMIC DNA]</scope>
    <source>
        <strain evidence="6">FRACA_ARgP5</strain>
    </source>
</reference>
<dbReference type="InterPro" id="IPR001867">
    <property type="entry name" value="OmpR/PhoB-type_DNA-bd"/>
</dbReference>
<comment type="similarity">
    <text evidence="1">Belongs to the AfsR/DnrI/RedD regulatory family.</text>
</comment>
<name>A0A2I2L269_9ACTN</name>
<evidence type="ECO:0000256" key="3">
    <source>
        <dbReference type="PROSITE-ProRule" id="PRU01091"/>
    </source>
</evidence>
<dbReference type="Gene3D" id="1.10.10.10">
    <property type="entry name" value="Winged helix-like DNA-binding domain superfamily/Winged helix DNA-binding domain"/>
    <property type="match status" value="1"/>
</dbReference>
<evidence type="ECO:0000256" key="2">
    <source>
        <dbReference type="ARBA" id="ARBA00023125"/>
    </source>
</evidence>
<sequence>MTAVVNDGVRHAVEVRFLGDFSLFIKGSPVERWRAGKARNLFQYLALRLGQTLTKDRLYEALWPDSPWPAGRSSLKVAVHALRRVVGAHPDHPGDSGIQLVSRDFGYALQIADLWADVDEFEELVYAGLRVSGEDGEVARARLRAALELYRGDFLQGETADWIVEQREYLKSLALRALAALRADAMGRQGFADLIDICRRTLEIDRHHEESYRALMAAHGSRGELGCVRSWYELCARRLRTELAVEPARETERLLHSLLSRAEAPASPDGPSMVRPRPHLSLPATIAS</sequence>
<dbReference type="SMART" id="SM01043">
    <property type="entry name" value="BTAD"/>
    <property type="match status" value="1"/>
</dbReference>
<feature type="domain" description="OmpR/PhoB-type" evidence="5">
    <location>
        <begin position="6"/>
        <end position="111"/>
    </location>
</feature>
<keyword evidence="2 3" id="KW-0238">DNA-binding</keyword>
<evidence type="ECO:0000259" key="5">
    <source>
        <dbReference type="PROSITE" id="PS51755"/>
    </source>
</evidence>
<dbReference type="EMBL" id="FZMO01000558">
    <property type="protein sequence ID" value="SNQ52011.1"/>
    <property type="molecule type" value="Genomic_DNA"/>
</dbReference>
<feature type="region of interest" description="Disordered" evidence="4">
    <location>
        <begin position="263"/>
        <end position="288"/>
    </location>
</feature>
<evidence type="ECO:0000256" key="4">
    <source>
        <dbReference type="SAM" id="MobiDB-lite"/>
    </source>
</evidence>
<dbReference type="InterPro" id="IPR011990">
    <property type="entry name" value="TPR-like_helical_dom_sf"/>
</dbReference>
<dbReference type="InterPro" id="IPR051677">
    <property type="entry name" value="AfsR-DnrI-RedD_regulator"/>
</dbReference>
<organism evidence="6 7">
    <name type="scientific">Frankia canadensis</name>
    <dbReference type="NCBI Taxonomy" id="1836972"/>
    <lineage>
        <taxon>Bacteria</taxon>
        <taxon>Bacillati</taxon>
        <taxon>Actinomycetota</taxon>
        <taxon>Actinomycetes</taxon>
        <taxon>Frankiales</taxon>
        <taxon>Frankiaceae</taxon>
        <taxon>Frankia</taxon>
    </lineage>
</organism>
<proteinExistence type="inferred from homology"/>
<gene>
    <name evidence="6" type="ORF">FRACA_90014</name>
</gene>
<protein>
    <submittedName>
        <fullName evidence="6">SARP family transcriptional regulator</fullName>
    </submittedName>
</protein>
<evidence type="ECO:0000313" key="6">
    <source>
        <dbReference type="EMBL" id="SNQ52011.1"/>
    </source>
</evidence>
<dbReference type="GO" id="GO:0000160">
    <property type="term" value="P:phosphorelay signal transduction system"/>
    <property type="evidence" value="ECO:0007669"/>
    <property type="project" value="InterPro"/>
</dbReference>
<dbReference type="Gene3D" id="1.25.40.10">
    <property type="entry name" value="Tetratricopeptide repeat domain"/>
    <property type="match status" value="1"/>
</dbReference>
<dbReference type="SUPFAM" id="SSF46894">
    <property type="entry name" value="C-terminal effector domain of the bipartite response regulators"/>
    <property type="match status" value="1"/>
</dbReference>
<dbReference type="SMART" id="SM00862">
    <property type="entry name" value="Trans_reg_C"/>
    <property type="match status" value="1"/>
</dbReference>
<dbReference type="PROSITE" id="PS51755">
    <property type="entry name" value="OMPR_PHOB"/>
    <property type="match status" value="1"/>
</dbReference>
<keyword evidence="7" id="KW-1185">Reference proteome</keyword>
<dbReference type="GO" id="GO:0003677">
    <property type="term" value="F:DNA binding"/>
    <property type="evidence" value="ECO:0007669"/>
    <property type="project" value="UniProtKB-UniRule"/>
</dbReference>
<dbReference type="Proteomes" id="UP000234331">
    <property type="component" value="Unassembled WGS sequence"/>
</dbReference>
<feature type="DNA-binding region" description="OmpR/PhoB-type" evidence="3">
    <location>
        <begin position="6"/>
        <end position="111"/>
    </location>
</feature>
<evidence type="ECO:0000256" key="1">
    <source>
        <dbReference type="ARBA" id="ARBA00005820"/>
    </source>
</evidence>
<dbReference type="GO" id="GO:0006355">
    <property type="term" value="P:regulation of DNA-templated transcription"/>
    <property type="evidence" value="ECO:0007669"/>
    <property type="project" value="InterPro"/>
</dbReference>
<dbReference type="InterPro" id="IPR036388">
    <property type="entry name" value="WH-like_DNA-bd_sf"/>
</dbReference>
<accession>A0A2I2L269</accession>
<dbReference type="InterPro" id="IPR005158">
    <property type="entry name" value="BTAD"/>
</dbReference>